<reference evidence="1 2" key="1">
    <citation type="submission" date="2018-03" db="EMBL/GenBank/DDBJ databases">
        <title>Blue discolouration in mozzarella cheese caused by Pseudomonas fluorescens.</title>
        <authorList>
            <person name="Chiesa F."/>
            <person name="Dalmasso A."/>
            <person name="Lomonaco S."/>
        </authorList>
    </citation>
    <scope>NUCLEOTIDE SEQUENCE [LARGE SCALE GENOMIC DNA]</scope>
    <source>
        <strain evidence="1 2">11293</strain>
    </source>
</reference>
<protein>
    <submittedName>
        <fullName evidence="1">Phage gp6-like head-tail connector protein</fullName>
    </submittedName>
</protein>
<sequence>MSVIDIELAMKHLRAESEDQDLVQSQLDGAEAAAMAYLNRSFFVDQAALDLAKATTVQRTQAARAVYRAALAQADALENTEDRCRLRERAREVLAQTFETIDMDEFGMVTNKAIEAACLLKLGHLYANREEVVTGTTAAELPLSSKSLLAPYRIGMGV</sequence>
<name>A0A2T0HM54_PSEFL</name>
<dbReference type="AlphaFoldDB" id="A0A2T0HM54"/>
<evidence type="ECO:0000313" key="1">
    <source>
        <dbReference type="EMBL" id="PRW84188.1"/>
    </source>
</evidence>
<accession>A0A2T0HM54</accession>
<dbReference type="Proteomes" id="UP000239731">
    <property type="component" value="Unassembled WGS sequence"/>
</dbReference>
<proteinExistence type="predicted"/>
<organism evidence="1 2">
    <name type="scientific">Pseudomonas fluorescens</name>
    <dbReference type="NCBI Taxonomy" id="294"/>
    <lineage>
        <taxon>Bacteria</taxon>
        <taxon>Pseudomonadati</taxon>
        <taxon>Pseudomonadota</taxon>
        <taxon>Gammaproteobacteria</taxon>
        <taxon>Pseudomonadales</taxon>
        <taxon>Pseudomonadaceae</taxon>
        <taxon>Pseudomonas</taxon>
    </lineage>
</organism>
<gene>
    <name evidence="1" type="ORF">C7A10_29375</name>
</gene>
<dbReference type="Gene3D" id="1.10.3230.30">
    <property type="entry name" value="Phage gp6-like head-tail connector protein"/>
    <property type="match status" value="1"/>
</dbReference>
<dbReference type="CDD" id="cd08054">
    <property type="entry name" value="gp6"/>
    <property type="match status" value="1"/>
</dbReference>
<evidence type="ECO:0000313" key="2">
    <source>
        <dbReference type="Proteomes" id="UP000239731"/>
    </source>
</evidence>
<dbReference type="EMBL" id="PVUH01000032">
    <property type="protein sequence ID" value="PRW84188.1"/>
    <property type="molecule type" value="Genomic_DNA"/>
</dbReference>
<dbReference type="InterPro" id="IPR006450">
    <property type="entry name" value="Phage_HK97_gp6-like"/>
</dbReference>
<comment type="caution">
    <text evidence="1">The sequence shown here is derived from an EMBL/GenBank/DDBJ whole genome shotgun (WGS) entry which is preliminary data.</text>
</comment>
<dbReference type="RefSeq" id="WP_057977687.1">
    <property type="nucleotide sequence ID" value="NZ_PVUH01000032.1"/>
</dbReference>
<dbReference type="NCBIfam" id="TIGR01560">
    <property type="entry name" value="put_DNA_pack"/>
    <property type="match status" value="1"/>
</dbReference>